<protein>
    <submittedName>
        <fullName evidence="2">Uncharacterized protein</fullName>
    </submittedName>
</protein>
<evidence type="ECO:0000256" key="1">
    <source>
        <dbReference type="SAM" id="MobiDB-lite"/>
    </source>
</evidence>
<feature type="region of interest" description="Disordered" evidence="1">
    <location>
        <begin position="1"/>
        <end position="48"/>
    </location>
</feature>
<reference evidence="2" key="1">
    <citation type="submission" date="2015-04" db="UniProtKB">
        <authorList>
            <consortium name="EnsemblPlants"/>
        </authorList>
    </citation>
    <scope>IDENTIFICATION</scope>
    <source>
        <strain evidence="2">SL10</strain>
    </source>
</reference>
<dbReference type="STRING" id="4536.A0A0E0HSZ0"/>
<feature type="compositionally biased region" description="Low complexity" evidence="1">
    <location>
        <begin position="61"/>
        <end position="74"/>
    </location>
</feature>
<feature type="compositionally biased region" description="Pro residues" evidence="1">
    <location>
        <begin position="36"/>
        <end position="45"/>
    </location>
</feature>
<keyword evidence="3" id="KW-1185">Reference proteome</keyword>
<dbReference type="HOGENOM" id="CLU_1638170_0_0_1"/>
<accession>A0A0E0HSZ0</accession>
<dbReference type="Proteomes" id="UP000006591">
    <property type="component" value="Chromosome 6"/>
</dbReference>
<feature type="compositionally biased region" description="Pro residues" evidence="1">
    <location>
        <begin position="144"/>
        <end position="157"/>
    </location>
</feature>
<dbReference type="AlphaFoldDB" id="A0A0E0HSZ0"/>
<organism evidence="2">
    <name type="scientific">Oryza nivara</name>
    <name type="common">Indian wild rice</name>
    <name type="synonym">Oryza sativa f. spontanea</name>
    <dbReference type="NCBI Taxonomy" id="4536"/>
    <lineage>
        <taxon>Eukaryota</taxon>
        <taxon>Viridiplantae</taxon>
        <taxon>Streptophyta</taxon>
        <taxon>Embryophyta</taxon>
        <taxon>Tracheophyta</taxon>
        <taxon>Spermatophyta</taxon>
        <taxon>Magnoliopsida</taxon>
        <taxon>Liliopsida</taxon>
        <taxon>Poales</taxon>
        <taxon>Poaceae</taxon>
        <taxon>BOP clade</taxon>
        <taxon>Oryzoideae</taxon>
        <taxon>Oryzeae</taxon>
        <taxon>Oryzinae</taxon>
        <taxon>Oryza</taxon>
    </lineage>
</organism>
<sequence>MAPVVVSTTRPPAAVGGDGDPPPMKPPTAVGDPDPAAAPPPPPAAPGFSIELTIRAVVCPLSPSSESKSPSVAPLDNNGSRHGVGDSNENHITPPPPPPPPRLGTLSSIEPTPTHDPVDSSEQHKTPPPHPRRGARSSVDPTPTNDPTPDPGNPSPSPCRVALQGDRSKL</sequence>
<proteinExistence type="predicted"/>
<dbReference type="EnsemblPlants" id="ONIVA06G23370.1">
    <property type="protein sequence ID" value="ONIVA06G23370.1"/>
    <property type="gene ID" value="ONIVA06G23370"/>
</dbReference>
<evidence type="ECO:0000313" key="2">
    <source>
        <dbReference type="EnsemblPlants" id="ONIVA06G23370.1"/>
    </source>
</evidence>
<reference evidence="2" key="2">
    <citation type="submission" date="2018-04" db="EMBL/GenBank/DDBJ databases">
        <title>OnivRS2 (Oryza nivara Reference Sequence Version 2).</title>
        <authorList>
            <person name="Zhang J."/>
            <person name="Kudrna D."/>
            <person name="Lee S."/>
            <person name="Talag J."/>
            <person name="Rajasekar S."/>
            <person name="Welchert J."/>
            <person name="Hsing Y.-I."/>
            <person name="Wing R.A."/>
        </authorList>
    </citation>
    <scope>NUCLEOTIDE SEQUENCE [LARGE SCALE GENOMIC DNA]</scope>
    <source>
        <strain evidence="2">SL10</strain>
    </source>
</reference>
<feature type="compositionally biased region" description="Pro residues" evidence="1">
    <location>
        <begin position="93"/>
        <end position="102"/>
    </location>
</feature>
<feature type="compositionally biased region" description="Polar residues" evidence="1">
    <location>
        <begin position="1"/>
        <end position="10"/>
    </location>
</feature>
<feature type="compositionally biased region" description="Basic and acidic residues" evidence="1">
    <location>
        <begin position="116"/>
        <end position="125"/>
    </location>
</feature>
<evidence type="ECO:0000313" key="3">
    <source>
        <dbReference type="Proteomes" id="UP000006591"/>
    </source>
</evidence>
<feature type="region of interest" description="Disordered" evidence="1">
    <location>
        <begin position="61"/>
        <end position="170"/>
    </location>
</feature>
<dbReference type="OMA" id="GDPPPMK"/>
<name>A0A0E0HSZ0_ORYNI</name>
<dbReference type="Gramene" id="ONIVA06G23370.1">
    <property type="protein sequence ID" value="ONIVA06G23370.1"/>
    <property type="gene ID" value="ONIVA06G23370"/>
</dbReference>